<sequence length="155" mass="17791">MEKKALRRSQKSVKIRKSDQRKQESLLCKVLPPKVYIIDSSCFKSLVQELTGNGASSPQSPPVKEQIPVIVIEDLEEEPEEFSVGECSIDSLEEANFDSLENLTEFQFREVELATPSVFDIEEFLSMEDFAFPFEEEVWSLPWDVLNYMASFDVL</sequence>
<reference evidence="3" key="2">
    <citation type="submission" date="2023-06" db="EMBL/GenBank/DDBJ databases">
        <authorList>
            <person name="Ma L."/>
            <person name="Liu K.-W."/>
            <person name="Li Z."/>
            <person name="Hsiao Y.-Y."/>
            <person name="Qi Y."/>
            <person name="Fu T."/>
            <person name="Tang G."/>
            <person name="Zhang D."/>
            <person name="Sun W.-H."/>
            <person name="Liu D.-K."/>
            <person name="Li Y."/>
            <person name="Chen G.-Z."/>
            <person name="Liu X.-D."/>
            <person name="Liao X.-Y."/>
            <person name="Jiang Y.-T."/>
            <person name="Yu X."/>
            <person name="Hao Y."/>
            <person name="Huang J."/>
            <person name="Zhao X.-W."/>
            <person name="Ke S."/>
            <person name="Chen Y.-Y."/>
            <person name="Wu W.-L."/>
            <person name="Hsu J.-L."/>
            <person name="Lin Y.-F."/>
            <person name="Huang M.-D."/>
            <person name="Li C.-Y."/>
            <person name="Huang L."/>
            <person name="Wang Z.-W."/>
            <person name="Zhao X."/>
            <person name="Zhong W.-Y."/>
            <person name="Peng D.-H."/>
            <person name="Ahmad S."/>
            <person name="Lan S."/>
            <person name="Zhang J.-S."/>
            <person name="Tsai W.-C."/>
            <person name="Van De Peer Y."/>
            <person name="Liu Z.-J."/>
        </authorList>
    </citation>
    <scope>NUCLEOTIDE SEQUENCE</scope>
    <source>
        <strain evidence="3">CP</strain>
        <tissue evidence="3">Leaves</tissue>
    </source>
</reference>
<comment type="caution">
    <text evidence="3">The sequence shown here is derived from an EMBL/GenBank/DDBJ whole genome shotgun (WGS) entry which is preliminary data.</text>
</comment>
<dbReference type="InterPro" id="IPR008889">
    <property type="entry name" value="VQ"/>
</dbReference>
<feature type="domain" description="VQ" evidence="2">
    <location>
        <begin position="32"/>
        <end position="55"/>
    </location>
</feature>
<dbReference type="Pfam" id="PF05678">
    <property type="entry name" value="VQ"/>
    <property type="match status" value="1"/>
</dbReference>
<name>A0AAV9DDG6_ACOCL</name>
<accession>A0AAV9DDG6</accession>
<proteinExistence type="predicted"/>
<gene>
    <name evidence="3" type="ORF">QJS10_CPB14g00489</name>
</gene>
<organism evidence="3 4">
    <name type="scientific">Acorus calamus</name>
    <name type="common">Sweet flag</name>
    <dbReference type="NCBI Taxonomy" id="4465"/>
    <lineage>
        <taxon>Eukaryota</taxon>
        <taxon>Viridiplantae</taxon>
        <taxon>Streptophyta</taxon>
        <taxon>Embryophyta</taxon>
        <taxon>Tracheophyta</taxon>
        <taxon>Spermatophyta</taxon>
        <taxon>Magnoliopsida</taxon>
        <taxon>Liliopsida</taxon>
        <taxon>Acoraceae</taxon>
        <taxon>Acorus</taxon>
    </lineage>
</organism>
<evidence type="ECO:0000259" key="2">
    <source>
        <dbReference type="Pfam" id="PF05678"/>
    </source>
</evidence>
<keyword evidence="4" id="KW-1185">Reference proteome</keyword>
<dbReference type="Proteomes" id="UP001180020">
    <property type="component" value="Unassembled WGS sequence"/>
</dbReference>
<evidence type="ECO:0000313" key="3">
    <source>
        <dbReference type="EMBL" id="KAK1298102.1"/>
    </source>
</evidence>
<reference evidence="3" key="1">
    <citation type="journal article" date="2023" name="Nat. Commun.">
        <title>Diploid and tetraploid genomes of Acorus and the evolution of monocots.</title>
        <authorList>
            <person name="Ma L."/>
            <person name="Liu K.W."/>
            <person name="Li Z."/>
            <person name="Hsiao Y.Y."/>
            <person name="Qi Y."/>
            <person name="Fu T."/>
            <person name="Tang G.D."/>
            <person name="Zhang D."/>
            <person name="Sun W.H."/>
            <person name="Liu D.K."/>
            <person name="Li Y."/>
            <person name="Chen G.Z."/>
            <person name="Liu X.D."/>
            <person name="Liao X.Y."/>
            <person name="Jiang Y.T."/>
            <person name="Yu X."/>
            <person name="Hao Y."/>
            <person name="Huang J."/>
            <person name="Zhao X.W."/>
            <person name="Ke S."/>
            <person name="Chen Y.Y."/>
            <person name="Wu W.L."/>
            <person name="Hsu J.L."/>
            <person name="Lin Y.F."/>
            <person name="Huang M.D."/>
            <person name="Li C.Y."/>
            <person name="Huang L."/>
            <person name="Wang Z.W."/>
            <person name="Zhao X."/>
            <person name="Zhong W.Y."/>
            <person name="Peng D.H."/>
            <person name="Ahmad S."/>
            <person name="Lan S."/>
            <person name="Zhang J.S."/>
            <person name="Tsai W.C."/>
            <person name="Van de Peer Y."/>
            <person name="Liu Z.J."/>
        </authorList>
    </citation>
    <scope>NUCLEOTIDE SEQUENCE</scope>
    <source>
        <strain evidence="3">CP</strain>
    </source>
</reference>
<evidence type="ECO:0000313" key="4">
    <source>
        <dbReference type="Proteomes" id="UP001180020"/>
    </source>
</evidence>
<dbReference type="EMBL" id="JAUJYO010000014">
    <property type="protein sequence ID" value="KAK1298102.1"/>
    <property type="molecule type" value="Genomic_DNA"/>
</dbReference>
<protein>
    <recommendedName>
        <fullName evidence="2">VQ domain-containing protein</fullName>
    </recommendedName>
</protein>
<evidence type="ECO:0000256" key="1">
    <source>
        <dbReference type="SAM" id="MobiDB-lite"/>
    </source>
</evidence>
<feature type="compositionally biased region" description="Basic residues" evidence="1">
    <location>
        <begin position="1"/>
        <end position="15"/>
    </location>
</feature>
<feature type="region of interest" description="Disordered" evidence="1">
    <location>
        <begin position="1"/>
        <end position="22"/>
    </location>
</feature>
<dbReference type="AlphaFoldDB" id="A0AAV9DDG6"/>